<feature type="active site" evidence="7">
    <location>
        <position position="100"/>
    </location>
</feature>
<dbReference type="InterPro" id="IPR052191">
    <property type="entry name" value="tRNA_ntf/polyA_polymerase_I"/>
</dbReference>
<evidence type="ECO:0000256" key="6">
    <source>
        <dbReference type="ARBA" id="ARBA00023163"/>
    </source>
</evidence>
<feature type="region of interest" description="Disordered" evidence="9">
    <location>
        <begin position="453"/>
        <end position="475"/>
    </location>
</feature>
<evidence type="ECO:0000313" key="13">
    <source>
        <dbReference type="EMBL" id="SOD67694.1"/>
    </source>
</evidence>
<proteinExistence type="inferred from homology"/>
<dbReference type="InterPro" id="IPR002646">
    <property type="entry name" value="PolA_pol_head_dom"/>
</dbReference>
<keyword evidence="5 7" id="KW-0694">RNA-binding</keyword>
<reference evidence="13 14" key="1">
    <citation type="submission" date="2017-09" db="EMBL/GenBank/DDBJ databases">
        <authorList>
            <person name="Ehlers B."/>
            <person name="Leendertz F.H."/>
        </authorList>
    </citation>
    <scope>NUCLEOTIDE SEQUENCE [LARGE SCALE GENOMIC DNA]</scope>
    <source>
        <strain evidence="13 14">DSM 16848</strain>
    </source>
</reference>
<name>A0A286EA30_9NEIS</name>
<dbReference type="Gene3D" id="3.30.460.10">
    <property type="entry name" value="Beta Polymerase, domain 2"/>
    <property type="match status" value="1"/>
</dbReference>
<evidence type="ECO:0000256" key="4">
    <source>
        <dbReference type="ARBA" id="ARBA00022840"/>
    </source>
</evidence>
<evidence type="ECO:0000256" key="3">
    <source>
        <dbReference type="ARBA" id="ARBA00022741"/>
    </source>
</evidence>
<dbReference type="NCBIfam" id="TIGR01942">
    <property type="entry name" value="pcnB"/>
    <property type="match status" value="1"/>
</dbReference>
<keyword evidence="14" id="KW-1185">Reference proteome</keyword>
<evidence type="ECO:0000256" key="2">
    <source>
        <dbReference type="ARBA" id="ARBA00022679"/>
    </source>
</evidence>
<dbReference type="GO" id="GO:0003723">
    <property type="term" value="F:RNA binding"/>
    <property type="evidence" value="ECO:0007669"/>
    <property type="project" value="UniProtKB-UniRule"/>
</dbReference>
<organism evidence="13 14">
    <name type="scientific">Alysiella filiformis DSM 16848</name>
    <dbReference type="NCBI Taxonomy" id="1120981"/>
    <lineage>
        <taxon>Bacteria</taxon>
        <taxon>Pseudomonadati</taxon>
        <taxon>Pseudomonadota</taxon>
        <taxon>Betaproteobacteria</taxon>
        <taxon>Neisseriales</taxon>
        <taxon>Neisseriaceae</taxon>
        <taxon>Alysiella</taxon>
    </lineage>
</organism>
<evidence type="ECO:0000256" key="5">
    <source>
        <dbReference type="ARBA" id="ARBA00022884"/>
    </source>
</evidence>
<keyword evidence="3 7" id="KW-0547">Nucleotide-binding</keyword>
<dbReference type="AlphaFoldDB" id="A0A286EA30"/>
<evidence type="ECO:0000259" key="11">
    <source>
        <dbReference type="Pfam" id="PF12626"/>
    </source>
</evidence>
<sequence length="475" mass="53487">MGSLKSLPSKLVCSLLGKDGFRQPEIDESLENMLKKIIGNVLNKRRAKKLKIACQYHNLHLPAEHTPAAHVIRELTSHGYEAYLVGGAVRDFLLHVAPKDFDVATNATPEQVCKLFRRSRVIGKRFPIAHVMVGRDTVEVSTFRSGVARQNEAGRIVKDNAYGTIEQDAVRRDFTCNALYYDMNKKQVIDFHNGMDDIQQKRLVMIGEPVARYQEDPVRMLRAVRLAGKLDFVIDETTAAPIAEQAHLLQKEPVARLFDELVKIIVSGHAQGCLQQLRHLGVDASDIHPLLFALQNAPRHGVIEQALLGTDKRVRAGQSVSVGFVLAALMWDKILPNYQQNQSNGASEVNAMLAAISAFRDEMERGWGVPQTMSATMREIWALQPHFLYLRGKRPFKLLSNPRFRAAYDFLLIRAKVGEVESALADWWTKFQYAKDDVRNEMAYSDSLKIQGEATAPKKKRRKPRKKANAKSVGE</sequence>
<dbReference type="GO" id="GO:0043633">
    <property type="term" value="P:polyadenylation-dependent RNA catabolic process"/>
    <property type="evidence" value="ECO:0007669"/>
    <property type="project" value="InterPro"/>
</dbReference>
<dbReference type="Pfam" id="PF12626">
    <property type="entry name" value="PolyA_pol_arg_C"/>
    <property type="match status" value="1"/>
</dbReference>
<dbReference type="Pfam" id="PF12627">
    <property type="entry name" value="PolyA_pol_RNAbd"/>
    <property type="match status" value="1"/>
</dbReference>
<dbReference type="EMBL" id="OCNF01000006">
    <property type="protein sequence ID" value="SOD67694.1"/>
    <property type="molecule type" value="Genomic_DNA"/>
</dbReference>
<dbReference type="InterPro" id="IPR010206">
    <property type="entry name" value="PolA_pol_I"/>
</dbReference>
<evidence type="ECO:0000256" key="8">
    <source>
        <dbReference type="RuleBase" id="RU003953"/>
    </source>
</evidence>
<comment type="catalytic activity">
    <reaction evidence="7">
        <text>RNA(n) + ATP = RNA(n)-3'-adenine ribonucleotide + diphosphate</text>
        <dbReference type="Rhea" id="RHEA:11332"/>
        <dbReference type="Rhea" id="RHEA-COMP:14527"/>
        <dbReference type="Rhea" id="RHEA-COMP:17347"/>
        <dbReference type="ChEBI" id="CHEBI:30616"/>
        <dbReference type="ChEBI" id="CHEBI:33019"/>
        <dbReference type="ChEBI" id="CHEBI:140395"/>
        <dbReference type="ChEBI" id="CHEBI:173115"/>
        <dbReference type="EC" id="2.7.7.19"/>
    </reaction>
</comment>
<accession>A0A286EA30</accession>
<dbReference type="InterPro" id="IPR043519">
    <property type="entry name" value="NT_sf"/>
</dbReference>
<dbReference type="GO" id="GO:0005524">
    <property type="term" value="F:ATP binding"/>
    <property type="evidence" value="ECO:0007669"/>
    <property type="project" value="UniProtKB-UniRule"/>
</dbReference>
<evidence type="ECO:0000256" key="7">
    <source>
        <dbReference type="HAMAP-Rule" id="MF_00957"/>
    </source>
</evidence>
<dbReference type="PANTHER" id="PTHR43051:SF1">
    <property type="entry name" value="POLYNUCLEOTIDE ADENYLYLTRANSFERASE FAMILY PROTEIN"/>
    <property type="match status" value="1"/>
</dbReference>
<dbReference type="SUPFAM" id="SSF81891">
    <property type="entry name" value="Poly A polymerase C-terminal region-like"/>
    <property type="match status" value="1"/>
</dbReference>
<evidence type="ECO:0000256" key="9">
    <source>
        <dbReference type="SAM" id="MobiDB-lite"/>
    </source>
</evidence>
<evidence type="ECO:0000259" key="12">
    <source>
        <dbReference type="Pfam" id="PF12627"/>
    </source>
</evidence>
<dbReference type="EC" id="2.7.7.19" evidence="7"/>
<comment type="similarity">
    <text evidence="7 8">Belongs to the tRNA nucleotidyltransferase/poly(A) polymerase family.</text>
</comment>
<keyword evidence="1 7" id="KW-0507">mRNA processing</keyword>
<dbReference type="SUPFAM" id="SSF81301">
    <property type="entry name" value="Nucleotidyltransferase"/>
    <property type="match status" value="1"/>
</dbReference>
<keyword evidence="6 7" id="KW-0804">Transcription</keyword>
<dbReference type="InterPro" id="IPR025866">
    <property type="entry name" value="PolyA_pol_arg_C_dom"/>
</dbReference>
<feature type="domain" description="tRNA nucleotidyltransferase/poly(A) polymerase RNA and SrmB- binding" evidence="12">
    <location>
        <begin position="231"/>
        <end position="281"/>
    </location>
</feature>
<feature type="active site" evidence="7">
    <location>
        <position position="102"/>
    </location>
</feature>
<feature type="compositionally biased region" description="Basic residues" evidence="9">
    <location>
        <begin position="457"/>
        <end position="469"/>
    </location>
</feature>
<feature type="domain" description="Poly A polymerase head" evidence="10">
    <location>
        <begin position="82"/>
        <end position="203"/>
    </location>
</feature>
<keyword evidence="4 7" id="KW-0067">ATP-binding</keyword>
<dbReference type="Proteomes" id="UP000219669">
    <property type="component" value="Unassembled WGS sequence"/>
</dbReference>
<evidence type="ECO:0000256" key="1">
    <source>
        <dbReference type="ARBA" id="ARBA00022664"/>
    </source>
</evidence>
<evidence type="ECO:0000313" key="14">
    <source>
        <dbReference type="Proteomes" id="UP000219669"/>
    </source>
</evidence>
<dbReference type="PANTHER" id="PTHR43051">
    <property type="entry name" value="POLYNUCLEOTIDE ADENYLYLTRANSFERASE FAMILY PROTEIN"/>
    <property type="match status" value="1"/>
</dbReference>
<dbReference type="Gene3D" id="1.10.3090.10">
    <property type="entry name" value="cca-adding enzyme, domain 2"/>
    <property type="match status" value="1"/>
</dbReference>
<dbReference type="HAMAP" id="MF_00957">
    <property type="entry name" value="PolyA_pol"/>
    <property type="match status" value="1"/>
</dbReference>
<dbReference type="GO" id="GO:0006397">
    <property type="term" value="P:mRNA processing"/>
    <property type="evidence" value="ECO:0007669"/>
    <property type="project" value="UniProtKB-KW"/>
</dbReference>
<evidence type="ECO:0000259" key="10">
    <source>
        <dbReference type="Pfam" id="PF01743"/>
    </source>
</evidence>
<protein>
    <recommendedName>
        <fullName evidence="7">Poly(A) polymerase I</fullName>
        <shortName evidence="7">PAP I</shortName>
        <ecNumber evidence="7">2.7.7.19</ecNumber>
    </recommendedName>
</protein>
<comment type="function">
    <text evidence="7">Adds poly(A) tail to the 3' end of many RNAs, which usually targets these RNAs for decay. Plays a significant role in the global control of gene expression, through influencing the rate of transcript degradation, and in the general RNA quality control.</text>
</comment>
<dbReference type="Pfam" id="PF01743">
    <property type="entry name" value="PolyA_pol"/>
    <property type="match status" value="1"/>
</dbReference>
<keyword evidence="2 7" id="KW-0808">Transferase</keyword>
<gene>
    <name evidence="7" type="primary">pcnB</name>
    <name evidence="13" type="ORF">SAMN02746062_01000</name>
</gene>
<dbReference type="CDD" id="cd05398">
    <property type="entry name" value="NT_ClassII-CCAase"/>
    <property type="match status" value="1"/>
</dbReference>
<feature type="domain" description="Polymerase A arginine-rich C-terminal" evidence="11">
    <location>
        <begin position="345"/>
        <end position="467"/>
    </location>
</feature>
<feature type="active site" evidence="7">
    <location>
        <position position="173"/>
    </location>
</feature>
<dbReference type="GO" id="GO:1990817">
    <property type="term" value="F:poly(A) RNA polymerase activity"/>
    <property type="evidence" value="ECO:0007669"/>
    <property type="project" value="UniProtKB-UniRule"/>
</dbReference>
<dbReference type="InterPro" id="IPR032828">
    <property type="entry name" value="PolyA_RNA-bd"/>
</dbReference>